<evidence type="ECO:0000313" key="1">
    <source>
        <dbReference type="EMBL" id="ATL47619.1"/>
    </source>
</evidence>
<keyword evidence="2" id="KW-1185">Reference proteome</keyword>
<gene>
    <name evidence="1" type="ORF">COR50_10830</name>
</gene>
<reference evidence="1 2" key="1">
    <citation type="submission" date="2017-10" db="EMBL/GenBank/DDBJ databases">
        <title>Paenichitinophaga pekingensis gen. nov., sp. nov., isolated from activated sludge.</title>
        <authorList>
            <person name="Jin D."/>
            <person name="Kong X."/>
            <person name="Deng Y."/>
            <person name="Bai Z."/>
        </authorList>
    </citation>
    <scope>NUCLEOTIDE SEQUENCE [LARGE SCALE GENOMIC DNA]</scope>
    <source>
        <strain evidence="1 2">13</strain>
    </source>
</reference>
<protein>
    <submittedName>
        <fullName evidence="1">Uncharacterized protein</fullName>
    </submittedName>
</protein>
<sequence>MGGGTSEVGGGTSEVGGWTSELRFRDYFKVDTLPVSGRGYFRSGVLFEIYLKNALNDHCLAVFFAKMRLKTRLIHLFNPNLELKAHRSEFRSGWGYF</sequence>
<dbReference type="Proteomes" id="UP000220133">
    <property type="component" value="Chromosome"/>
</dbReference>
<evidence type="ECO:0000313" key="2">
    <source>
        <dbReference type="Proteomes" id="UP000220133"/>
    </source>
</evidence>
<dbReference type="KEGG" id="cbae:COR50_10830"/>
<name>A0A291QUB2_9BACT</name>
<dbReference type="AlphaFoldDB" id="A0A291QUB2"/>
<dbReference type="EMBL" id="CP023777">
    <property type="protein sequence ID" value="ATL47619.1"/>
    <property type="molecule type" value="Genomic_DNA"/>
</dbReference>
<organism evidence="1 2">
    <name type="scientific">Chitinophaga caeni</name>
    <dbReference type="NCBI Taxonomy" id="2029983"/>
    <lineage>
        <taxon>Bacteria</taxon>
        <taxon>Pseudomonadati</taxon>
        <taxon>Bacteroidota</taxon>
        <taxon>Chitinophagia</taxon>
        <taxon>Chitinophagales</taxon>
        <taxon>Chitinophagaceae</taxon>
        <taxon>Chitinophaga</taxon>
    </lineage>
</organism>
<proteinExistence type="predicted"/>
<accession>A0A291QUB2</accession>